<feature type="domain" description="EamA" evidence="2">
    <location>
        <begin position="7"/>
        <end position="131"/>
    </location>
</feature>
<dbReference type="SUPFAM" id="SSF103481">
    <property type="entry name" value="Multidrug resistance efflux transporter EmrE"/>
    <property type="match status" value="2"/>
</dbReference>
<accession>A0A382FGL1</accession>
<feature type="transmembrane region" description="Helical" evidence="1">
    <location>
        <begin position="259"/>
        <end position="277"/>
    </location>
</feature>
<dbReference type="PANTHER" id="PTHR22911:SF106">
    <property type="entry name" value="INTEGRAL MEMBRANE PROTEIN"/>
    <property type="match status" value="1"/>
</dbReference>
<name>A0A382FGL1_9ZZZZ</name>
<proteinExistence type="predicted"/>
<keyword evidence="1" id="KW-1133">Transmembrane helix</keyword>
<reference evidence="3" key="1">
    <citation type="submission" date="2018-05" db="EMBL/GenBank/DDBJ databases">
        <authorList>
            <person name="Lanie J.A."/>
            <person name="Ng W.-L."/>
            <person name="Kazmierczak K.M."/>
            <person name="Andrzejewski T.M."/>
            <person name="Davidsen T.M."/>
            <person name="Wayne K.J."/>
            <person name="Tettelin H."/>
            <person name="Glass J.I."/>
            <person name="Rusch D."/>
            <person name="Podicherti R."/>
            <person name="Tsui H.-C.T."/>
            <person name="Winkler M.E."/>
        </authorList>
    </citation>
    <scope>NUCLEOTIDE SEQUENCE</scope>
</reference>
<feature type="transmembrane region" description="Helical" evidence="1">
    <location>
        <begin position="139"/>
        <end position="158"/>
    </location>
</feature>
<dbReference type="PANTHER" id="PTHR22911">
    <property type="entry name" value="ACYL-MALONYL CONDENSING ENZYME-RELATED"/>
    <property type="match status" value="1"/>
</dbReference>
<evidence type="ECO:0000256" key="1">
    <source>
        <dbReference type="SAM" id="Phobius"/>
    </source>
</evidence>
<gene>
    <name evidence="3" type="ORF">METZ01_LOCUS214308</name>
</gene>
<feature type="transmembrane region" description="Helical" evidence="1">
    <location>
        <begin position="115"/>
        <end position="133"/>
    </location>
</feature>
<dbReference type="GO" id="GO:0016020">
    <property type="term" value="C:membrane"/>
    <property type="evidence" value="ECO:0007669"/>
    <property type="project" value="InterPro"/>
</dbReference>
<feature type="transmembrane region" description="Helical" evidence="1">
    <location>
        <begin position="205"/>
        <end position="226"/>
    </location>
</feature>
<feature type="domain" description="EamA" evidence="2">
    <location>
        <begin position="143"/>
        <end position="275"/>
    </location>
</feature>
<keyword evidence="1" id="KW-0472">Membrane</keyword>
<keyword evidence="1" id="KW-0812">Transmembrane</keyword>
<feature type="transmembrane region" description="Helical" evidence="1">
    <location>
        <begin position="36"/>
        <end position="54"/>
    </location>
</feature>
<feature type="transmembrane region" description="Helical" evidence="1">
    <location>
        <begin position="87"/>
        <end position="108"/>
    </location>
</feature>
<dbReference type="InterPro" id="IPR000620">
    <property type="entry name" value="EamA_dom"/>
</dbReference>
<organism evidence="3">
    <name type="scientific">marine metagenome</name>
    <dbReference type="NCBI Taxonomy" id="408172"/>
    <lineage>
        <taxon>unclassified sequences</taxon>
        <taxon>metagenomes</taxon>
        <taxon>ecological metagenomes</taxon>
    </lineage>
</organism>
<dbReference type="InterPro" id="IPR037185">
    <property type="entry name" value="EmrE-like"/>
</dbReference>
<feature type="transmembrane region" description="Helical" evidence="1">
    <location>
        <begin position="170"/>
        <end position="190"/>
    </location>
</feature>
<dbReference type="Pfam" id="PF00892">
    <property type="entry name" value="EamA"/>
    <property type="match status" value="2"/>
</dbReference>
<feature type="transmembrane region" description="Helical" evidence="1">
    <location>
        <begin position="233"/>
        <end position="253"/>
    </location>
</feature>
<feature type="transmembrane region" description="Helical" evidence="1">
    <location>
        <begin position="61"/>
        <end position="81"/>
    </location>
</feature>
<sequence>MDFYVFLVVLSAALMHATWNSIIQSSSNSFLESFNFAIWKVPLTLILIVLLPLPHPDSWPYIAASIVVHFIYTYSFVYTYTRNELSTVYPIFRGTPPLIILLLSYFILKENISSTGWLAVIVTSLGIISMSFMSNKINFKSSISIITVAFAIVAYSMIDGMGARLSMQSFSYLAWVFFIHWSIYSFFVIYQQGYKPCIDHVKNNYLKGIFAASISFLGYSLILWAMTKAPIPYVAALRETSIIFVGIIGYLFLSEKMTIYKILSILTIVIGAILLRLA</sequence>
<evidence type="ECO:0000259" key="2">
    <source>
        <dbReference type="Pfam" id="PF00892"/>
    </source>
</evidence>
<dbReference type="AlphaFoldDB" id="A0A382FGL1"/>
<dbReference type="EMBL" id="UINC01049542">
    <property type="protein sequence ID" value="SVB61454.1"/>
    <property type="molecule type" value="Genomic_DNA"/>
</dbReference>
<dbReference type="Gene3D" id="1.10.3730.20">
    <property type="match status" value="2"/>
</dbReference>
<evidence type="ECO:0000313" key="3">
    <source>
        <dbReference type="EMBL" id="SVB61454.1"/>
    </source>
</evidence>
<protein>
    <recommendedName>
        <fullName evidence="2">EamA domain-containing protein</fullName>
    </recommendedName>
</protein>